<reference evidence="1 2" key="1">
    <citation type="submission" date="2019-07" db="EMBL/GenBank/DDBJ databases">
        <title>Diversity of Bacteria from Kongsfjorden, Arctic.</title>
        <authorList>
            <person name="Yu Y."/>
        </authorList>
    </citation>
    <scope>NUCLEOTIDE SEQUENCE [LARGE SCALE GENOMIC DNA]</scope>
    <source>
        <strain evidence="1 2">SM1923</strain>
    </source>
</reference>
<dbReference type="Proteomes" id="UP000319941">
    <property type="component" value="Unassembled WGS sequence"/>
</dbReference>
<dbReference type="SUPFAM" id="SSF55008">
    <property type="entry name" value="HMA, heavy metal-associated domain"/>
    <property type="match status" value="1"/>
</dbReference>
<evidence type="ECO:0000313" key="2">
    <source>
        <dbReference type="Proteomes" id="UP000319941"/>
    </source>
</evidence>
<dbReference type="Gene3D" id="3.30.70.100">
    <property type="match status" value="1"/>
</dbReference>
<name>A0A558HEE8_9GAMM</name>
<dbReference type="InterPro" id="IPR036163">
    <property type="entry name" value="HMA_dom_sf"/>
</dbReference>
<keyword evidence="2" id="KW-1185">Reference proteome</keyword>
<comment type="caution">
    <text evidence="1">The sequence shown here is derived from an EMBL/GenBank/DDBJ whole genome shotgun (WGS) entry which is preliminary data.</text>
</comment>
<dbReference type="OrthoDB" id="6183625at2"/>
<evidence type="ECO:0008006" key="3">
    <source>
        <dbReference type="Google" id="ProtNLM"/>
    </source>
</evidence>
<dbReference type="AlphaFoldDB" id="A0A558HEE8"/>
<dbReference type="RefSeq" id="WP_024951980.1">
    <property type="nucleotide sequence ID" value="NZ_CAWOWR010000044.1"/>
</dbReference>
<sequence>MASFSLTLIGVESVNDVNKVTTALMMMDGVKEAEVGRGFAEVDGQVRYEAVVKVVEKAGYKVK</sequence>
<gene>
    <name evidence="1" type="ORF">FQP86_16610</name>
</gene>
<dbReference type="EMBL" id="VNFH01000014">
    <property type="protein sequence ID" value="TVU67492.1"/>
    <property type="molecule type" value="Genomic_DNA"/>
</dbReference>
<protein>
    <recommendedName>
        <fullName evidence="3">Heavy-metal-associated domain-containing protein</fullName>
    </recommendedName>
</protein>
<evidence type="ECO:0000313" key="1">
    <source>
        <dbReference type="EMBL" id="TVU67492.1"/>
    </source>
</evidence>
<proteinExistence type="predicted"/>
<dbReference type="STRING" id="553385.GCA_000591415_01882"/>
<accession>A0A558HEE8</accession>
<dbReference type="GO" id="GO:0046872">
    <property type="term" value="F:metal ion binding"/>
    <property type="evidence" value="ECO:0007669"/>
    <property type="project" value="InterPro"/>
</dbReference>
<organism evidence="1 2">
    <name type="scientific">Cobetia crustatorum</name>
    <dbReference type="NCBI Taxonomy" id="553385"/>
    <lineage>
        <taxon>Bacteria</taxon>
        <taxon>Pseudomonadati</taxon>
        <taxon>Pseudomonadota</taxon>
        <taxon>Gammaproteobacteria</taxon>
        <taxon>Oceanospirillales</taxon>
        <taxon>Halomonadaceae</taxon>
        <taxon>Cobetia</taxon>
    </lineage>
</organism>